<feature type="non-terminal residue" evidence="2">
    <location>
        <position position="1"/>
    </location>
</feature>
<sequence>MNNDIEDVDYSKDFACDKKILVTASSNNAVNVLTERLIHHGVNVVRIVADERYDELSDKVLQVTLLYKAYDFCKKNKVNKNYEDLSQMKEILKIRIK</sequence>
<dbReference type="Pfam" id="PF13086">
    <property type="entry name" value="AAA_11"/>
    <property type="match status" value="1"/>
</dbReference>
<protein>
    <recommendedName>
        <fullName evidence="1">DNA2/NAM7 helicase helicase domain-containing protein</fullName>
    </recommendedName>
</protein>
<keyword evidence="3" id="KW-1185">Reference proteome</keyword>
<name>A0A0A1U7U3_ENTIV</name>
<feature type="domain" description="DNA2/NAM7 helicase helicase" evidence="1">
    <location>
        <begin position="15"/>
        <end position="87"/>
    </location>
</feature>
<dbReference type="InterPro" id="IPR027417">
    <property type="entry name" value="P-loop_NTPase"/>
</dbReference>
<dbReference type="RefSeq" id="XP_004257770.1">
    <property type="nucleotide sequence ID" value="XM_004257722.1"/>
</dbReference>
<evidence type="ECO:0000259" key="1">
    <source>
        <dbReference type="Pfam" id="PF13086"/>
    </source>
</evidence>
<dbReference type="VEuPathDB" id="AmoebaDB:EIN_280260"/>
<reference evidence="2 3" key="1">
    <citation type="submission" date="2012-10" db="EMBL/GenBank/DDBJ databases">
        <authorList>
            <person name="Zafar N."/>
            <person name="Inman J."/>
            <person name="Hall N."/>
            <person name="Lorenzi H."/>
            <person name="Caler E."/>
        </authorList>
    </citation>
    <scope>NUCLEOTIDE SEQUENCE [LARGE SCALE GENOMIC DNA]</scope>
    <source>
        <strain evidence="2 3">IP1</strain>
    </source>
</reference>
<evidence type="ECO:0000313" key="3">
    <source>
        <dbReference type="Proteomes" id="UP000014680"/>
    </source>
</evidence>
<dbReference type="InterPro" id="IPR041677">
    <property type="entry name" value="DNA2/NAM7_AAA_11"/>
</dbReference>
<dbReference type="EMBL" id="KB206481">
    <property type="protein sequence ID" value="ELP90999.1"/>
    <property type="molecule type" value="Genomic_DNA"/>
</dbReference>
<dbReference type="Gene3D" id="3.40.50.300">
    <property type="entry name" value="P-loop containing nucleotide triphosphate hydrolases"/>
    <property type="match status" value="1"/>
</dbReference>
<feature type="non-terminal residue" evidence="2">
    <location>
        <position position="97"/>
    </location>
</feature>
<organism evidence="2 3">
    <name type="scientific">Entamoeba invadens IP1</name>
    <dbReference type="NCBI Taxonomy" id="370355"/>
    <lineage>
        <taxon>Eukaryota</taxon>
        <taxon>Amoebozoa</taxon>
        <taxon>Evosea</taxon>
        <taxon>Archamoebae</taxon>
        <taxon>Mastigamoebida</taxon>
        <taxon>Entamoebidae</taxon>
        <taxon>Entamoeba</taxon>
    </lineage>
</organism>
<dbReference type="Proteomes" id="UP000014680">
    <property type="component" value="Unassembled WGS sequence"/>
</dbReference>
<dbReference type="GeneID" id="14889967"/>
<dbReference type="AlphaFoldDB" id="A0A0A1U7U3"/>
<evidence type="ECO:0000313" key="2">
    <source>
        <dbReference type="EMBL" id="ELP90999.1"/>
    </source>
</evidence>
<proteinExistence type="predicted"/>
<accession>A0A0A1U7U3</accession>
<gene>
    <name evidence="2" type="ORF">EIN_280260</name>
</gene>
<dbReference type="KEGG" id="eiv:EIN_280260"/>
<dbReference type="GO" id="GO:0004386">
    <property type="term" value="F:helicase activity"/>
    <property type="evidence" value="ECO:0007669"/>
    <property type="project" value="InterPro"/>
</dbReference>